<dbReference type="InterPro" id="IPR000868">
    <property type="entry name" value="Isochorismatase-like_dom"/>
</dbReference>
<dbReference type="SUPFAM" id="SSF52499">
    <property type="entry name" value="Isochorismatase-like hydrolases"/>
    <property type="match status" value="1"/>
</dbReference>
<dbReference type="Pfam" id="PF00857">
    <property type="entry name" value="Isochorismatase"/>
    <property type="match status" value="1"/>
</dbReference>
<dbReference type="PANTHER" id="PTHR43559">
    <property type="entry name" value="HYDROLASE YCAC-RELATED"/>
    <property type="match status" value="1"/>
</dbReference>
<name>A0A4Y1MSX1_9PROT</name>
<reference evidence="2" key="1">
    <citation type="submission" date="2017-12" db="EMBL/GenBank/DDBJ databases">
        <authorList>
            <person name="Martens C."/>
            <person name="Dahlstrom E."/>
            <person name="Barbian K."/>
            <person name="Sykora L."/>
            <person name="Ricklefs S."/>
            <person name="Bruno D."/>
            <person name="Anzick I."/>
            <person name="Myles I."/>
            <person name="Datta S.K."/>
        </authorList>
    </citation>
    <scope>NUCLEOTIDE SEQUENCE</scope>
    <source>
        <strain evidence="2">AD2</strain>
        <plasmid evidence="2">p1-AD2</plasmid>
    </source>
</reference>
<dbReference type="GO" id="GO:0016787">
    <property type="term" value="F:hydrolase activity"/>
    <property type="evidence" value="ECO:0007669"/>
    <property type="project" value="UniProtKB-KW"/>
</dbReference>
<dbReference type="PANTHER" id="PTHR43559:SF3">
    <property type="entry name" value="HYDROLASE YCAC-RELATED"/>
    <property type="match status" value="1"/>
</dbReference>
<dbReference type="AlphaFoldDB" id="A0A4Y1MSX1"/>
<keyword evidence="2" id="KW-0614">Plasmid</keyword>
<dbReference type="EMBL" id="CP025188">
    <property type="protein sequence ID" value="AWV20574.1"/>
    <property type="molecule type" value="Genomic_DNA"/>
</dbReference>
<evidence type="ECO:0000259" key="1">
    <source>
        <dbReference type="Pfam" id="PF00857"/>
    </source>
</evidence>
<evidence type="ECO:0000313" key="2">
    <source>
        <dbReference type="EMBL" id="AWV20574.1"/>
    </source>
</evidence>
<dbReference type="RefSeq" id="WP_168550402.1">
    <property type="nucleotide sequence ID" value="NZ_CP025188.1"/>
</dbReference>
<proteinExistence type="predicted"/>
<dbReference type="InterPro" id="IPR036380">
    <property type="entry name" value="Isochorismatase-like_sf"/>
</dbReference>
<organism evidence="2">
    <name type="scientific">Roseomonas mucosa</name>
    <dbReference type="NCBI Taxonomy" id="207340"/>
    <lineage>
        <taxon>Bacteria</taxon>
        <taxon>Pseudomonadati</taxon>
        <taxon>Pseudomonadota</taxon>
        <taxon>Alphaproteobacteria</taxon>
        <taxon>Acetobacterales</taxon>
        <taxon>Roseomonadaceae</taxon>
        <taxon>Roseomonas</taxon>
    </lineage>
</organism>
<dbReference type="Gene3D" id="3.40.50.850">
    <property type="entry name" value="Isochorismatase-like"/>
    <property type="match status" value="1"/>
</dbReference>
<gene>
    <name evidence="2" type="ORF">RADP37_05529</name>
</gene>
<protein>
    <submittedName>
        <fullName evidence="2">Hydrolase, isochorismatase family</fullName>
    </submittedName>
</protein>
<accession>A0A4Y1MSX1</accession>
<keyword evidence="2" id="KW-0378">Hydrolase</keyword>
<feature type="domain" description="Isochorismatase-like" evidence="1">
    <location>
        <begin position="10"/>
        <end position="164"/>
    </location>
</feature>
<sequence>MVPHFTPDAAALLLIDYQVGTLQLARTNPSDTALRNAITLAKAALAFDMPIVVTSSQEDRIQGRIDERLQRVIPDAFAARVQRQGIVDAWKDLNFKHAMERTGRRQLIIGAITTDICLVFPSISAVEDGYEVQAVMDACGSPFEINEAISRERLKAAGVHMTVTNTMVAELVDDWSTKQGQALVPLLFAAAPMQPVD</sequence>
<geneLocation type="plasmid" evidence="2">
    <name>p1-AD2</name>
</geneLocation>
<dbReference type="InterPro" id="IPR053152">
    <property type="entry name" value="Hydrolase_YcaC-like"/>
</dbReference>